<comment type="catalytic activity">
    <reaction evidence="9">
        <text>8-oxo-dATP + H2O = 8-oxo-dAMP + diphosphate + H(+)</text>
        <dbReference type="Rhea" id="RHEA:65396"/>
        <dbReference type="ChEBI" id="CHEBI:15377"/>
        <dbReference type="ChEBI" id="CHEBI:15378"/>
        <dbReference type="ChEBI" id="CHEBI:33019"/>
        <dbReference type="ChEBI" id="CHEBI:71361"/>
        <dbReference type="ChEBI" id="CHEBI:172871"/>
    </reaction>
    <physiologicalReaction direction="left-to-right" evidence="9">
        <dbReference type="Rhea" id="RHEA:65397"/>
    </physiologicalReaction>
</comment>
<comment type="catalytic activity">
    <reaction evidence="11">
        <text>8-oxo-dGTP + H2O = 8-oxo-dGMP + diphosphate + H(+)</text>
        <dbReference type="Rhea" id="RHEA:31575"/>
        <dbReference type="ChEBI" id="CHEBI:15377"/>
        <dbReference type="ChEBI" id="CHEBI:15378"/>
        <dbReference type="ChEBI" id="CHEBI:33019"/>
        <dbReference type="ChEBI" id="CHEBI:63224"/>
        <dbReference type="ChEBI" id="CHEBI:77896"/>
    </reaction>
    <physiologicalReaction direction="left-to-right" evidence="11">
        <dbReference type="Rhea" id="RHEA:31576"/>
    </physiologicalReaction>
</comment>
<comment type="function">
    <text evidence="23">Oxidized purine nucleoside triphosphate hydrolase which is a prominent sanitizer of the oxidized nucleotide pool. Catalyzes the hydrolysis of 2-oxo-dATP (2-hydroxy-dATP) into 2-oxo-dAMP. Also has a significant hydrolase activity toward 2-oxo-ATP, 8-oxo-dGTP and 8-oxo-dATP. Through the hydrolysis of oxidized purine nucleoside triphosphates, prevents their incorporation into DNA and the subsequent transversions A:T to C:G and G:C to T:A. Also catalyzes the hydrolysis of methylated purine nucleoside triphosphate preventing their integration into DNA. Through this antimutagenic activity protects cells from oxidative stress.</text>
</comment>
<evidence type="ECO:0000256" key="22">
    <source>
        <dbReference type="ARBA" id="ARBA00049032"/>
    </source>
</evidence>
<dbReference type="GO" id="GO:0008413">
    <property type="term" value="F:8-oxo-7,8-dihydroguanosine triphosphate pyrophosphatase activity"/>
    <property type="evidence" value="ECO:0007669"/>
    <property type="project" value="InterPro"/>
</dbReference>
<dbReference type="Gene3D" id="3.90.79.10">
    <property type="entry name" value="Nucleoside Triphosphate Pyrophosphohydrolase"/>
    <property type="match status" value="1"/>
</dbReference>
<dbReference type="AlphaFoldDB" id="A0A3M6T5R5"/>
<dbReference type="PROSITE" id="PS00893">
    <property type="entry name" value="NUDIX_BOX"/>
    <property type="match status" value="1"/>
</dbReference>
<dbReference type="PANTHER" id="PTHR43758:SF2">
    <property type="entry name" value="OXIDIZED PURINE NUCLEOSIDE TRIPHOSPHATE HYDROLASE"/>
    <property type="match status" value="1"/>
</dbReference>
<comment type="catalytic activity">
    <reaction evidence="20">
        <text>N(6)-methyl-ATP + H2O = N(6)-methyl-AMP + diphosphate + H(+)</text>
        <dbReference type="Rhea" id="RHEA:67608"/>
        <dbReference type="ChEBI" id="CHEBI:15377"/>
        <dbReference type="ChEBI" id="CHEBI:15378"/>
        <dbReference type="ChEBI" id="CHEBI:33019"/>
        <dbReference type="ChEBI" id="CHEBI:144842"/>
        <dbReference type="ChEBI" id="CHEBI:172873"/>
    </reaction>
    <physiologicalReaction direction="left-to-right" evidence="20">
        <dbReference type="Rhea" id="RHEA:67609"/>
    </physiologicalReaction>
</comment>
<evidence type="ECO:0000256" key="7">
    <source>
        <dbReference type="ARBA" id="ARBA00022842"/>
    </source>
</evidence>
<evidence type="ECO:0000256" key="17">
    <source>
        <dbReference type="ARBA" id="ARBA00030682"/>
    </source>
</evidence>
<evidence type="ECO:0000313" key="25">
    <source>
        <dbReference type="EMBL" id="RMX36766.1"/>
    </source>
</evidence>
<evidence type="ECO:0000256" key="10">
    <source>
        <dbReference type="ARBA" id="ARBA00024459"/>
    </source>
</evidence>
<dbReference type="PRINTS" id="PR01403">
    <property type="entry name" value="8OXTPHPHTASE"/>
</dbReference>
<sequence length="107" mass="11975">MTKTKLYTLALIRNNRDVLLGMKKRGFGVGRWNGFGGKVHSNETVLEAAKRELHEESGLIVNELQEAGLLKFEFIGEPEIMEVHVFTTNKFEGTPAESVTSRKQVGL</sequence>
<comment type="similarity">
    <text evidence="3">Belongs to the Nudix hydrolase family.</text>
</comment>
<evidence type="ECO:0000256" key="14">
    <source>
        <dbReference type="ARBA" id="ARBA00026218"/>
    </source>
</evidence>
<evidence type="ECO:0000256" key="2">
    <source>
        <dbReference type="ARBA" id="ARBA00004123"/>
    </source>
</evidence>
<dbReference type="EC" id="3.6.1.56" evidence="13"/>
<evidence type="ECO:0000256" key="23">
    <source>
        <dbReference type="ARBA" id="ARBA00053094"/>
    </source>
</evidence>
<protein>
    <recommendedName>
        <fullName evidence="14">Oxidized purine nucleoside triphosphate hydrolase</fullName>
        <ecNumber evidence="13">3.6.1.56</ecNumber>
    </recommendedName>
    <alternativeName>
        <fullName evidence="18">2-hydroxy-dATP diphosphatase</fullName>
    </alternativeName>
    <alternativeName>
        <fullName evidence="17">7,8-dihydro-8-oxoguanine triphosphatase</fullName>
    </alternativeName>
    <alternativeName>
        <fullName evidence="16">8-oxo-dGTPase</fullName>
    </alternativeName>
    <alternativeName>
        <fullName evidence="19">Methylated purine nucleoside triphosphate hydrolase</fullName>
    </alternativeName>
    <alternativeName>
        <fullName evidence="15">Nucleoside diphosphate-linked moiety X motif 1</fullName>
    </alternativeName>
</protein>
<evidence type="ECO:0000256" key="9">
    <source>
        <dbReference type="ARBA" id="ARBA00024448"/>
    </source>
</evidence>
<dbReference type="InterPro" id="IPR020084">
    <property type="entry name" value="NUDIX_hydrolase_CS"/>
</dbReference>
<comment type="cofactor">
    <cofactor evidence="1">
        <name>Mg(2+)</name>
        <dbReference type="ChEBI" id="CHEBI:18420"/>
    </cofactor>
</comment>
<dbReference type="GO" id="GO:0005634">
    <property type="term" value="C:nucleus"/>
    <property type="evidence" value="ECO:0007669"/>
    <property type="project" value="UniProtKB-SubCell"/>
</dbReference>
<dbReference type="PROSITE" id="PS51462">
    <property type="entry name" value="NUDIX"/>
    <property type="match status" value="1"/>
</dbReference>
<evidence type="ECO:0000256" key="12">
    <source>
        <dbReference type="ARBA" id="ARBA00024596"/>
    </source>
</evidence>
<comment type="subunit">
    <text evidence="4">Monomer.</text>
</comment>
<gene>
    <name evidence="25" type="ORF">pdam_00008997</name>
</gene>
<dbReference type="PANTHER" id="PTHR43758">
    <property type="entry name" value="7,8-DIHYDRO-8-OXOGUANINE TRIPHOSPHATASE"/>
    <property type="match status" value="1"/>
</dbReference>
<keyword evidence="6" id="KW-0378">Hydrolase</keyword>
<dbReference type="CDD" id="cd03427">
    <property type="entry name" value="NUDIX_MTH1_Nudt1"/>
    <property type="match status" value="1"/>
</dbReference>
<organism evidence="25 26">
    <name type="scientific">Pocillopora damicornis</name>
    <name type="common">Cauliflower coral</name>
    <name type="synonym">Millepora damicornis</name>
    <dbReference type="NCBI Taxonomy" id="46731"/>
    <lineage>
        <taxon>Eukaryota</taxon>
        <taxon>Metazoa</taxon>
        <taxon>Cnidaria</taxon>
        <taxon>Anthozoa</taxon>
        <taxon>Hexacorallia</taxon>
        <taxon>Scleractinia</taxon>
        <taxon>Astrocoeniina</taxon>
        <taxon>Pocilloporidae</taxon>
        <taxon>Pocillopora</taxon>
    </lineage>
</organism>
<evidence type="ECO:0000256" key="5">
    <source>
        <dbReference type="ARBA" id="ARBA00022723"/>
    </source>
</evidence>
<dbReference type="Proteomes" id="UP000275408">
    <property type="component" value="Unassembled WGS sequence"/>
</dbReference>
<dbReference type="InterPro" id="IPR003563">
    <property type="entry name" value="8ODP"/>
</dbReference>
<dbReference type="GO" id="GO:0046872">
    <property type="term" value="F:metal ion binding"/>
    <property type="evidence" value="ECO:0007669"/>
    <property type="project" value="UniProtKB-KW"/>
</dbReference>
<comment type="catalytic activity">
    <reaction evidence="10">
        <text>2-oxo-dATP + H2O = 2-oxo-dAMP + diphosphate + H(+)</text>
        <dbReference type="Rhea" id="RHEA:31583"/>
        <dbReference type="ChEBI" id="CHEBI:15377"/>
        <dbReference type="ChEBI" id="CHEBI:15378"/>
        <dbReference type="ChEBI" id="CHEBI:33019"/>
        <dbReference type="ChEBI" id="CHEBI:63212"/>
        <dbReference type="ChEBI" id="CHEBI:77897"/>
        <dbReference type="EC" id="3.6.1.56"/>
    </reaction>
    <physiologicalReaction direction="left-to-right" evidence="10">
        <dbReference type="Rhea" id="RHEA:31584"/>
    </physiologicalReaction>
</comment>
<evidence type="ECO:0000256" key="15">
    <source>
        <dbReference type="ARBA" id="ARBA00029673"/>
    </source>
</evidence>
<keyword evidence="8" id="KW-0539">Nucleus</keyword>
<comment type="catalytic activity">
    <reaction evidence="22">
        <text>N(6)-methyl-dATP + H2O = N(6)-methyl-dAMP + diphosphate + H(+)</text>
        <dbReference type="Rhea" id="RHEA:67604"/>
        <dbReference type="ChEBI" id="CHEBI:15377"/>
        <dbReference type="ChEBI" id="CHEBI:15378"/>
        <dbReference type="ChEBI" id="CHEBI:33019"/>
        <dbReference type="ChEBI" id="CHEBI:169976"/>
        <dbReference type="ChEBI" id="CHEBI:172872"/>
    </reaction>
    <physiologicalReaction direction="left-to-right" evidence="22">
        <dbReference type="Rhea" id="RHEA:67605"/>
    </physiologicalReaction>
</comment>
<dbReference type="GO" id="GO:0005737">
    <property type="term" value="C:cytoplasm"/>
    <property type="evidence" value="ECO:0007669"/>
    <property type="project" value="TreeGrafter"/>
</dbReference>
<evidence type="ECO:0000256" key="6">
    <source>
        <dbReference type="ARBA" id="ARBA00022801"/>
    </source>
</evidence>
<evidence type="ECO:0000256" key="20">
    <source>
        <dbReference type="ARBA" id="ARBA00048002"/>
    </source>
</evidence>
<dbReference type="GO" id="GO:0008828">
    <property type="term" value="F:dATP diphosphatase activity"/>
    <property type="evidence" value="ECO:0007669"/>
    <property type="project" value="UniProtKB-EC"/>
</dbReference>
<name>A0A3M6T5R5_POCDA</name>
<evidence type="ECO:0000256" key="3">
    <source>
        <dbReference type="ARBA" id="ARBA00005582"/>
    </source>
</evidence>
<accession>A0A3M6T5R5</accession>
<dbReference type="Pfam" id="PF00293">
    <property type="entry name" value="NUDIX"/>
    <property type="match status" value="1"/>
</dbReference>
<reference evidence="25 26" key="1">
    <citation type="journal article" date="2018" name="Sci. Rep.">
        <title>Comparative analysis of the Pocillopora damicornis genome highlights role of immune system in coral evolution.</title>
        <authorList>
            <person name="Cunning R."/>
            <person name="Bay R.A."/>
            <person name="Gillette P."/>
            <person name="Baker A.C."/>
            <person name="Traylor-Knowles N."/>
        </authorList>
    </citation>
    <scope>NUCLEOTIDE SEQUENCE [LARGE SCALE GENOMIC DNA]</scope>
    <source>
        <strain evidence="25">RSMAS</strain>
        <tissue evidence="25">Whole animal</tissue>
    </source>
</reference>
<dbReference type="SUPFAM" id="SSF55811">
    <property type="entry name" value="Nudix"/>
    <property type="match status" value="1"/>
</dbReference>
<comment type="subcellular location">
    <subcellularLocation>
        <location evidence="2">Nucleus</location>
    </subcellularLocation>
</comment>
<evidence type="ECO:0000256" key="18">
    <source>
        <dbReference type="ARBA" id="ARBA00031927"/>
    </source>
</evidence>
<dbReference type="InterPro" id="IPR015797">
    <property type="entry name" value="NUDIX_hydrolase-like_dom_sf"/>
</dbReference>
<proteinExistence type="inferred from homology"/>
<comment type="catalytic activity">
    <reaction evidence="12">
        <text>2-oxo-ATP + H2O = 2-oxo-AMP + diphosphate + H(+)</text>
        <dbReference type="Rhea" id="RHEA:67392"/>
        <dbReference type="ChEBI" id="CHEBI:15377"/>
        <dbReference type="ChEBI" id="CHEBI:15378"/>
        <dbReference type="ChEBI" id="CHEBI:33019"/>
        <dbReference type="ChEBI" id="CHEBI:71395"/>
        <dbReference type="ChEBI" id="CHEBI:172878"/>
    </reaction>
    <physiologicalReaction direction="left-to-right" evidence="12">
        <dbReference type="Rhea" id="RHEA:67393"/>
    </physiologicalReaction>
</comment>
<evidence type="ECO:0000256" key="13">
    <source>
        <dbReference type="ARBA" id="ARBA00026103"/>
    </source>
</evidence>
<feature type="domain" description="Nudix hydrolase" evidence="24">
    <location>
        <begin position="3"/>
        <end position="107"/>
    </location>
</feature>
<dbReference type="GO" id="GO:0042262">
    <property type="term" value="P:DNA protection"/>
    <property type="evidence" value="ECO:0007669"/>
    <property type="project" value="InterPro"/>
</dbReference>
<evidence type="ECO:0000313" key="26">
    <source>
        <dbReference type="Proteomes" id="UP000275408"/>
    </source>
</evidence>
<comment type="caution">
    <text evidence="25">The sequence shown here is derived from an EMBL/GenBank/DDBJ whole genome shotgun (WGS) entry which is preliminary data.</text>
</comment>
<keyword evidence="5" id="KW-0479">Metal-binding</keyword>
<evidence type="ECO:0000256" key="4">
    <source>
        <dbReference type="ARBA" id="ARBA00011245"/>
    </source>
</evidence>
<evidence type="ECO:0000259" key="24">
    <source>
        <dbReference type="PROSITE" id="PS51462"/>
    </source>
</evidence>
<evidence type="ECO:0000256" key="1">
    <source>
        <dbReference type="ARBA" id="ARBA00001946"/>
    </source>
</evidence>
<evidence type="ECO:0000256" key="16">
    <source>
        <dbReference type="ARBA" id="ARBA00030634"/>
    </source>
</evidence>
<keyword evidence="7" id="KW-0460">Magnesium</keyword>
<evidence type="ECO:0000256" key="21">
    <source>
        <dbReference type="ARBA" id="ARBA00048894"/>
    </source>
</evidence>
<evidence type="ECO:0000256" key="8">
    <source>
        <dbReference type="ARBA" id="ARBA00023242"/>
    </source>
</evidence>
<evidence type="ECO:0000256" key="11">
    <source>
        <dbReference type="ARBA" id="ARBA00024486"/>
    </source>
</evidence>
<evidence type="ECO:0000256" key="19">
    <source>
        <dbReference type="ARBA" id="ARBA00032071"/>
    </source>
</evidence>
<keyword evidence="26" id="KW-1185">Reference proteome</keyword>
<dbReference type="InterPro" id="IPR000086">
    <property type="entry name" value="NUDIX_hydrolase_dom"/>
</dbReference>
<comment type="catalytic activity">
    <reaction evidence="21">
        <text>O(6)-methyl-dGTP + H2O = O(6)-methyl-dGMP + diphosphate + H(+)</text>
        <dbReference type="Rhea" id="RHEA:67600"/>
        <dbReference type="ChEBI" id="CHEBI:15377"/>
        <dbReference type="ChEBI" id="CHEBI:15378"/>
        <dbReference type="ChEBI" id="CHEBI:33019"/>
        <dbReference type="ChEBI" id="CHEBI:169974"/>
        <dbReference type="ChEBI" id="CHEBI:169975"/>
    </reaction>
    <physiologicalReaction direction="left-to-right" evidence="21">
        <dbReference type="Rhea" id="RHEA:67601"/>
    </physiologicalReaction>
</comment>
<dbReference type="EMBL" id="RCHS01004216">
    <property type="protein sequence ID" value="RMX36766.1"/>
    <property type="molecule type" value="Genomic_DNA"/>
</dbReference>